<evidence type="ECO:0000256" key="1">
    <source>
        <dbReference type="SAM" id="SignalP"/>
    </source>
</evidence>
<name>A0A0R2UCX1_9GAMM</name>
<keyword evidence="1" id="KW-0732">Signal</keyword>
<reference evidence="2 3" key="1">
    <citation type="submission" date="2015-10" db="EMBL/GenBank/DDBJ databases">
        <title>Metagenome-Assembled Genomes uncover a global brackish microbiome.</title>
        <authorList>
            <person name="Hugerth L.W."/>
            <person name="Larsson J."/>
            <person name="Alneberg J."/>
            <person name="Lindh M.V."/>
            <person name="Legrand C."/>
            <person name="Pinhassi J."/>
            <person name="Andersson A.F."/>
        </authorList>
    </citation>
    <scope>NUCLEOTIDE SEQUENCE [LARGE SCALE GENOMIC DNA]</scope>
    <source>
        <strain evidence="2">BACL1 MAG-120820-bin45</strain>
    </source>
</reference>
<organism evidence="2 3">
    <name type="scientific">SAR86 cluster bacterium BACL1 MAG-120820-bin45</name>
    <dbReference type="NCBI Taxonomy" id="1655612"/>
    <lineage>
        <taxon>Bacteria</taxon>
        <taxon>Pseudomonadati</taxon>
        <taxon>Pseudomonadota</taxon>
        <taxon>Gammaproteobacteria</taxon>
        <taxon>SAR86 cluster</taxon>
    </lineage>
</organism>
<protein>
    <submittedName>
        <fullName evidence="2">Uncharacterized protein</fullName>
    </submittedName>
</protein>
<dbReference type="EMBL" id="LICS01000022">
    <property type="protein sequence ID" value="KRO95634.1"/>
    <property type="molecule type" value="Genomic_DNA"/>
</dbReference>
<comment type="caution">
    <text evidence="2">The sequence shown here is derived from an EMBL/GenBank/DDBJ whole genome shotgun (WGS) entry which is preliminary data.</text>
</comment>
<accession>A0A0R2UCX1</accession>
<feature type="signal peptide" evidence="1">
    <location>
        <begin position="1"/>
        <end position="21"/>
    </location>
</feature>
<evidence type="ECO:0000313" key="3">
    <source>
        <dbReference type="Proteomes" id="UP000051027"/>
    </source>
</evidence>
<evidence type="ECO:0000313" key="2">
    <source>
        <dbReference type="EMBL" id="KRO95634.1"/>
    </source>
</evidence>
<proteinExistence type="predicted"/>
<dbReference type="AlphaFoldDB" id="A0A0R2UCX1"/>
<sequence length="68" mass="7643">MKNLAAILMIGFFISSCVVVTNNEMTFQTEITPEQACILKNHYITNNEEVPDFVKTLLDNSDVDCSEV</sequence>
<dbReference type="Proteomes" id="UP000051027">
    <property type="component" value="Unassembled WGS sequence"/>
</dbReference>
<feature type="chain" id="PRO_5006425301" evidence="1">
    <location>
        <begin position="22"/>
        <end position="68"/>
    </location>
</feature>
<gene>
    <name evidence="2" type="ORF">ABS10_07925</name>
</gene>
<dbReference type="PROSITE" id="PS51257">
    <property type="entry name" value="PROKAR_LIPOPROTEIN"/>
    <property type="match status" value="1"/>
</dbReference>